<evidence type="ECO:0000313" key="6">
    <source>
        <dbReference type="Proteomes" id="UP000321685"/>
    </source>
</evidence>
<dbReference type="Gene3D" id="3.40.50.2300">
    <property type="match status" value="2"/>
</dbReference>
<keyword evidence="2 3" id="KW-0732">Signal</keyword>
<sequence>MRLRPAALAIGCAMLAVAACSSGGAPSGAGSAPPGEPIVFGVQQDANGPSSSYSVITTQAIKDAATRINSQGGILGRPVEVKVASDDSDPTRAPAVTRQLLEGGADVMFFTTSAGAAIQSKPLVYEAHVPSFAPTTFSTNLIAAPQGDYSFLIANGTPDVAKLYADAFKAAGITRIAVFSDASPTIAAINKVLIPGITGAGIEVVSTEQAPADAGDVSAQVQRIASARPQAILLSTLGGPIEALFHNTAYLQTPEIPRFSLASIGNQPDVWDQVQPDALNGVVFIASLTDKNPRTADLGEYLKGERSDFTRLTAYDAQGYDAAYLAKTAIEKAGSPDDGTAVAKAIEGITDYQPHFGQAGYTLRFGADDHDGSNGPCGMILTEFTGNEPGEPWSRYQPSC</sequence>
<name>A0A511D8V0_9PSEU</name>
<dbReference type="EMBL" id="BJVJ01000001">
    <property type="protein sequence ID" value="GEL21225.1"/>
    <property type="molecule type" value="Genomic_DNA"/>
</dbReference>
<feature type="domain" description="Leucine-binding protein" evidence="4">
    <location>
        <begin position="37"/>
        <end position="370"/>
    </location>
</feature>
<accession>A0A511D8V0</accession>
<evidence type="ECO:0000313" key="5">
    <source>
        <dbReference type="EMBL" id="GEL21225.1"/>
    </source>
</evidence>
<dbReference type="SUPFAM" id="SSF53822">
    <property type="entry name" value="Periplasmic binding protein-like I"/>
    <property type="match status" value="1"/>
</dbReference>
<keyword evidence="6" id="KW-1185">Reference proteome</keyword>
<proteinExistence type="inferred from homology"/>
<dbReference type="InterPro" id="IPR051010">
    <property type="entry name" value="BCAA_transport"/>
</dbReference>
<comment type="caution">
    <text evidence="5">The sequence shown here is derived from an EMBL/GenBank/DDBJ whole genome shotgun (WGS) entry which is preliminary data.</text>
</comment>
<organism evidence="5 6">
    <name type="scientific">Pseudonocardia sulfidoxydans NBRC 16205</name>
    <dbReference type="NCBI Taxonomy" id="1223511"/>
    <lineage>
        <taxon>Bacteria</taxon>
        <taxon>Bacillati</taxon>
        <taxon>Actinomycetota</taxon>
        <taxon>Actinomycetes</taxon>
        <taxon>Pseudonocardiales</taxon>
        <taxon>Pseudonocardiaceae</taxon>
        <taxon>Pseudonocardia</taxon>
    </lineage>
</organism>
<dbReference type="PANTHER" id="PTHR30483">
    <property type="entry name" value="LEUCINE-SPECIFIC-BINDING PROTEIN"/>
    <property type="match status" value="1"/>
</dbReference>
<evidence type="ECO:0000256" key="1">
    <source>
        <dbReference type="ARBA" id="ARBA00010062"/>
    </source>
</evidence>
<comment type="similarity">
    <text evidence="1">Belongs to the leucine-binding protein family.</text>
</comment>
<protein>
    <submittedName>
        <fullName evidence="5">Branched-chain amino acid ABC transporter substrate-binding protein</fullName>
    </submittedName>
</protein>
<feature type="chain" id="PRO_5038755548" evidence="3">
    <location>
        <begin position="19"/>
        <end position="400"/>
    </location>
</feature>
<dbReference type="Pfam" id="PF13458">
    <property type="entry name" value="Peripla_BP_6"/>
    <property type="match status" value="1"/>
</dbReference>
<dbReference type="InterPro" id="IPR028081">
    <property type="entry name" value="Leu-bd"/>
</dbReference>
<feature type="signal peptide" evidence="3">
    <location>
        <begin position="1"/>
        <end position="18"/>
    </location>
</feature>
<dbReference type="Proteomes" id="UP000321685">
    <property type="component" value="Unassembled WGS sequence"/>
</dbReference>
<dbReference type="PROSITE" id="PS51257">
    <property type="entry name" value="PROKAR_LIPOPROTEIN"/>
    <property type="match status" value="1"/>
</dbReference>
<dbReference type="AlphaFoldDB" id="A0A511D8V0"/>
<evidence type="ECO:0000256" key="3">
    <source>
        <dbReference type="SAM" id="SignalP"/>
    </source>
</evidence>
<dbReference type="InterPro" id="IPR028082">
    <property type="entry name" value="Peripla_BP_I"/>
</dbReference>
<evidence type="ECO:0000259" key="4">
    <source>
        <dbReference type="Pfam" id="PF13458"/>
    </source>
</evidence>
<dbReference type="PANTHER" id="PTHR30483:SF6">
    <property type="entry name" value="PERIPLASMIC BINDING PROTEIN OF ABC TRANSPORTER FOR NATURAL AMINO ACIDS"/>
    <property type="match status" value="1"/>
</dbReference>
<gene>
    <name evidence="5" type="ORF">PSU4_01790</name>
</gene>
<evidence type="ECO:0000256" key="2">
    <source>
        <dbReference type="ARBA" id="ARBA00022729"/>
    </source>
</evidence>
<reference evidence="5 6" key="1">
    <citation type="submission" date="2019-07" db="EMBL/GenBank/DDBJ databases">
        <title>Whole genome shotgun sequence of Pseudonocardia sulfidoxydans NBRC 16205.</title>
        <authorList>
            <person name="Hosoyama A."/>
            <person name="Uohara A."/>
            <person name="Ohji S."/>
            <person name="Ichikawa N."/>
        </authorList>
    </citation>
    <scope>NUCLEOTIDE SEQUENCE [LARGE SCALE GENOMIC DNA]</scope>
    <source>
        <strain evidence="5 6">NBRC 16205</strain>
    </source>
</reference>